<keyword evidence="2" id="KW-0472">Membrane</keyword>
<comment type="caution">
    <text evidence="5">The sequence shown here is derived from an EMBL/GenBank/DDBJ whole genome shotgun (WGS) entry which is preliminary data.</text>
</comment>
<feature type="transmembrane region" description="Helical" evidence="2">
    <location>
        <begin position="69"/>
        <end position="93"/>
    </location>
</feature>
<dbReference type="InterPro" id="IPR050344">
    <property type="entry name" value="Peptidase_M1_aminopeptidases"/>
</dbReference>
<dbReference type="SUPFAM" id="SSF63737">
    <property type="entry name" value="Leukotriene A4 hydrolase N-terminal domain"/>
    <property type="match status" value="1"/>
</dbReference>
<keyword evidence="6" id="KW-1185">Reference proteome</keyword>
<dbReference type="EMBL" id="CAJGYM010000007">
    <property type="protein sequence ID" value="CAD6187990.1"/>
    <property type="molecule type" value="Genomic_DNA"/>
</dbReference>
<feature type="chain" id="PRO_5035740349" description="Beta/gamma crystallin 'Greek key' domain-containing protein" evidence="3">
    <location>
        <begin position="16"/>
        <end position="821"/>
    </location>
</feature>
<dbReference type="Gene3D" id="1.10.390.10">
    <property type="entry name" value="Neutral Protease Domain 2"/>
    <property type="match status" value="1"/>
</dbReference>
<evidence type="ECO:0000313" key="5">
    <source>
        <dbReference type="EMBL" id="CAD6187990.1"/>
    </source>
</evidence>
<gene>
    <name evidence="5" type="ORF">CAUJ_LOCUS3909</name>
</gene>
<dbReference type="GO" id="GO:0016020">
    <property type="term" value="C:membrane"/>
    <property type="evidence" value="ECO:0007669"/>
    <property type="project" value="TreeGrafter"/>
</dbReference>
<feature type="compositionally biased region" description="Low complexity" evidence="1">
    <location>
        <begin position="123"/>
        <end position="141"/>
    </location>
</feature>
<dbReference type="AlphaFoldDB" id="A0A8S1H3J7"/>
<dbReference type="InterPro" id="IPR042097">
    <property type="entry name" value="Aminopeptidase_N-like_N_sf"/>
</dbReference>
<dbReference type="PANTHER" id="PTHR11533:SF294">
    <property type="entry name" value="THYROTROPIN-RELEASING HORMONE-DEGRADING ECTOENZYME"/>
    <property type="match status" value="1"/>
</dbReference>
<name>A0A8S1H3J7_9PELO</name>
<evidence type="ECO:0000256" key="3">
    <source>
        <dbReference type="SAM" id="SignalP"/>
    </source>
</evidence>
<evidence type="ECO:0000256" key="1">
    <source>
        <dbReference type="SAM" id="MobiDB-lite"/>
    </source>
</evidence>
<dbReference type="Proteomes" id="UP000835052">
    <property type="component" value="Unassembled WGS sequence"/>
</dbReference>
<feature type="region of interest" description="Disordered" evidence="1">
    <location>
        <begin position="40"/>
        <end position="65"/>
    </location>
</feature>
<dbReference type="PANTHER" id="PTHR11533">
    <property type="entry name" value="PROTEASE M1 ZINC METALLOPROTEASE"/>
    <property type="match status" value="1"/>
</dbReference>
<dbReference type="Gene3D" id="2.60.40.1730">
    <property type="entry name" value="tricorn interacting facor f3 domain"/>
    <property type="match status" value="1"/>
</dbReference>
<dbReference type="SUPFAM" id="SSF55486">
    <property type="entry name" value="Metalloproteases ('zincins'), catalytic domain"/>
    <property type="match status" value="1"/>
</dbReference>
<dbReference type="GO" id="GO:0005615">
    <property type="term" value="C:extracellular space"/>
    <property type="evidence" value="ECO:0007669"/>
    <property type="project" value="TreeGrafter"/>
</dbReference>
<feature type="region of interest" description="Disordered" evidence="1">
    <location>
        <begin position="118"/>
        <end position="141"/>
    </location>
</feature>
<dbReference type="PROSITE" id="PS50915">
    <property type="entry name" value="CRYSTALLIN_BETA_GAMMA"/>
    <property type="match status" value="1"/>
</dbReference>
<feature type="signal peptide" evidence="3">
    <location>
        <begin position="1"/>
        <end position="15"/>
    </location>
</feature>
<proteinExistence type="predicted"/>
<dbReference type="Pfam" id="PF17900">
    <property type="entry name" value="Peptidase_M1_N"/>
    <property type="match status" value="1"/>
</dbReference>
<dbReference type="InterPro" id="IPR045357">
    <property type="entry name" value="Aminopeptidase_N-like_N"/>
</dbReference>
<dbReference type="OrthoDB" id="10031169at2759"/>
<protein>
    <recommendedName>
        <fullName evidence="4">Beta/gamma crystallin 'Greek key' domain-containing protein</fullName>
    </recommendedName>
</protein>
<evidence type="ECO:0000259" key="4">
    <source>
        <dbReference type="PROSITE" id="PS50915"/>
    </source>
</evidence>
<keyword evidence="2" id="KW-1133">Transmembrane helix</keyword>
<evidence type="ECO:0000313" key="6">
    <source>
        <dbReference type="Proteomes" id="UP000835052"/>
    </source>
</evidence>
<sequence>MVLLVFLIHLEYQNPERPPVQVGGPGAQWLVYGGRGGLGRPRPSNCRSSHSRAPSTRMAGPSKKSKPSWLLYGLLAIVLAVGICTAVVIYLTLIRPPNYGPDPQINSSSLFRPIPTTVTANQSSAETSTTSETTSSVPLTTLLTTTTSATTETSSAAPSTSTSPVEITLPVNIDSLLKEYSKNNEIIEKCSKIATKPVLCRPSNEPIRDLNASSFSPLHYTLNLTVRSVQPTFLEGDASIFAKTNFQGNLITLNAGRLRNVENVKIINCGNGETVCVTRVEHDSAQGTLSLLMEQTIESDAILRLDFNNFISADNTAHFYKQVAKWDRGMPTFLGTLFEETSAHQIFPCFDHPSQKATMSLCINHNPSFTVRSNADGLAEPSPGSTCFAKTVPITAQQFAFVAFDRAETMFYNRTTIDGAYIPDIEIVFSVNKNFKREKNEWIHAEASKVIALLTKWTGFSFPLNRLVLVSANIPPPGHSSLGVITLPGALVEHPSYTTTHVSLVKEIIGQWLEGVVTTVGGDDNCFEKALTTYLEWKVNEKLQLVKKSRKQEILNIRPLDLKAETKSPRILRTPSIPGGKCEVRYVEVFYALDSIFGDATVIGTLREILNKHAFSVATIADWEAAAVAASGRPEAGTLLAEWFSRKTRPVLRATVTGQAIEFEQLTSSLWTVPLEVASSSGTQLAVITERKQVLPFQSLDYVVVDPQRKSPAFVVYDADTYERLMHCFDDKGRCPSTEVGGVLTDLGAALLANHLPAPEPRDVPKWKALFTFMTRKKLVSGDAACCVQHAIRQMSDAQCTWVINDTCMLLDMNKALVSAA</sequence>
<reference evidence="5" key="1">
    <citation type="submission" date="2020-10" db="EMBL/GenBank/DDBJ databases">
        <authorList>
            <person name="Kikuchi T."/>
        </authorList>
    </citation>
    <scope>NUCLEOTIDE SEQUENCE</scope>
    <source>
        <strain evidence="5">NKZ352</strain>
    </source>
</reference>
<feature type="domain" description="Beta/gamma crystallin 'Greek key'" evidence="4">
    <location>
        <begin position="236"/>
        <end position="268"/>
    </location>
</feature>
<dbReference type="GO" id="GO:0005737">
    <property type="term" value="C:cytoplasm"/>
    <property type="evidence" value="ECO:0007669"/>
    <property type="project" value="TreeGrafter"/>
</dbReference>
<organism evidence="5 6">
    <name type="scientific">Caenorhabditis auriculariae</name>
    <dbReference type="NCBI Taxonomy" id="2777116"/>
    <lineage>
        <taxon>Eukaryota</taxon>
        <taxon>Metazoa</taxon>
        <taxon>Ecdysozoa</taxon>
        <taxon>Nematoda</taxon>
        <taxon>Chromadorea</taxon>
        <taxon>Rhabditida</taxon>
        <taxon>Rhabditina</taxon>
        <taxon>Rhabditomorpha</taxon>
        <taxon>Rhabditoidea</taxon>
        <taxon>Rhabditidae</taxon>
        <taxon>Peloderinae</taxon>
        <taxon>Caenorhabditis</taxon>
    </lineage>
</organism>
<feature type="compositionally biased region" description="Polar residues" evidence="1">
    <location>
        <begin position="45"/>
        <end position="54"/>
    </location>
</feature>
<accession>A0A8S1H3J7</accession>
<dbReference type="InterPro" id="IPR027268">
    <property type="entry name" value="Peptidase_M4/M1_CTD_sf"/>
</dbReference>
<dbReference type="InterPro" id="IPR001064">
    <property type="entry name" value="Beta/gamma_crystallin"/>
</dbReference>
<keyword evidence="2" id="KW-0812">Transmembrane</keyword>
<evidence type="ECO:0000256" key="2">
    <source>
        <dbReference type="SAM" id="Phobius"/>
    </source>
</evidence>
<keyword evidence="3" id="KW-0732">Signal</keyword>